<keyword evidence="1" id="KW-0732">Signal</keyword>
<evidence type="ECO:0000256" key="2">
    <source>
        <dbReference type="SAM" id="Phobius"/>
    </source>
</evidence>
<dbReference type="PANTHER" id="PTHR35936:SF34">
    <property type="entry name" value="ABC TRANSPORTER EXTRACELLULAR-BINDING PROTEIN YCKB-RELATED"/>
    <property type="match status" value="1"/>
</dbReference>
<name>A0A0R1WIM1_9LACO</name>
<dbReference type="PATRIC" id="fig|1423755.3.peg.1135"/>
<evidence type="ECO:0000313" key="5">
    <source>
        <dbReference type="Proteomes" id="UP000051054"/>
    </source>
</evidence>
<dbReference type="Gene3D" id="3.40.190.10">
    <property type="entry name" value="Periplasmic binding protein-like II"/>
    <property type="match status" value="2"/>
</dbReference>
<reference evidence="4 5" key="1">
    <citation type="journal article" date="2015" name="Genome Announc.">
        <title>Expanding the biotechnology potential of lactobacilli through comparative genomics of 213 strains and associated genera.</title>
        <authorList>
            <person name="Sun Z."/>
            <person name="Harris H.M."/>
            <person name="McCann A."/>
            <person name="Guo C."/>
            <person name="Argimon S."/>
            <person name="Zhang W."/>
            <person name="Yang X."/>
            <person name="Jeffery I.B."/>
            <person name="Cooney J.C."/>
            <person name="Kagawa T.F."/>
            <person name="Liu W."/>
            <person name="Song Y."/>
            <person name="Salvetti E."/>
            <person name="Wrobel A."/>
            <person name="Rasinkangas P."/>
            <person name="Parkhill J."/>
            <person name="Rea M.C."/>
            <person name="O'Sullivan O."/>
            <person name="Ritari J."/>
            <person name="Douillard F.P."/>
            <person name="Paul Ross R."/>
            <person name="Yang R."/>
            <person name="Briner A.E."/>
            <person name="Felis G.E."/>
            <person name="de Vos W.M."/>
            <person name="Barrangou R."/>
            <person name="Klaenhammer T.R."/>
            <person name="Caufield P.W."/>
            <person name="Cui Y."/>
            <person name="Zhang H."/>
            <person name="O'Toole P.W."/>
        </authorList>
    </citation>
    <scope>NUCLEOTIDE SEQUENCE [LARGE SCALE GENOMIC DNA]</scope>
    <source>
        <strain evidence="4 5">DSM 18933</strain>
    </source>
</reference>
<evidence type="ECO:0000313" key="4">
    <source>
        <dbReference type="EMBL" id="KRM17866.1"/>
    </source>
</evidence>
<proteinExistence type="predicted"/>
<dbReference type="Proteomes" id="UP000051054">
    <property type="component" value="Unassembled WGS sequence"/>
</dbReference>
<dbReference type="STRING" id="1423755.FC40_GL001074"/>
<keyword evidence="2" id="KW-1133">Transmembrane helix</keyword>
<dbReference type="RefSeq" id="WP_025022249.1">
    <property type="nucleotide sequence ID" value="NZ_AZGD01000100.1"/>
</dbReference>
<keyword evidence="2" id="KW-0812">Transmembrane</keyword>
<sequence>MFKKIGYGLVVVLIILFGINHFKTTPVKSKLTIGIVAHNKPYSYYKNKQLTGFEVELAKKIATQMKAQPHFKVVDEQATLNKMVKNHEVDIAFGAFNQTNLKSKKLMSLPYLYPQNTLFVTNKSKVKDVSDLTSKTVGCLKKDNKKQLLQGINPNIKIKVYPDKKQLFKAVLQHKISAGIVSDYQYTSFLAKNIKVSPHYATTLKSQNTKAAQKLTTLRKVGDINVTNDQIVALINPTKKKEIDKALTELHNSNQIIDLSQKYFKQDLTKQ</sequence>
<feature type="domain" description="Solute-binding protein family 3/N-terminal" evidence="3">
    <location>
        <begin position="30"/>
        <end position="267"/>
    </location>
</feature>
<keyword evidence="5" id="KW-1185">Reference proteome</keyword>
<dbReference type="SUPFAM" id="SSF53850">
    <property type="entry name" value="Periplasmic binding protein-like II"/>
    <property type="match status" value="1"/>
</dbReference>
<dbReference type="eggNOG" id="COG0834">
    <property type="taxonomic scope" value="Bacteria"/>
</dbReference>
<dbReference type="InterPro" id="IPR001638">
    <property type="entry name" value="Solute-binding_3/MltF_N"/>
</dbReference>
<dbReference type="Pfam" id="PF00497">
    <property type="entry name" value="SBP_bac_3"/>
    <property type="match status" value="1"/>
</dbReference>
<feature type="transmembrane region" description="Helical" evidence="2">
    <location>
        <begin position="6"/>
        <end position="22"/>
    </location>
</feature>
<accession>A0A0R1WIM1</accession>
<dbReference type="PANTHER" id="PTHR35936">
    <property type="entry name" value="MEMBRANE-BOUND LYTIC MUREIN TRANSGLYCOSYLASE F"/>
    <property type="match status" value="1"/>
</dbReference>
<dbReference type="AlphaFoldDB" id="A0A0R1WIM1"/>
<gene>
    <name evidence="4" type="ORF">FC40_GL001074</name>
</gene>
<evidence type="ECO:0000259" key="3">
    <source>
        <dbReference type="SMART" id="SM00062"/>
    </source>
</evidence>
<comment type="caution">
    <text evidence="4">The sequence shown here is derived from an EMBL/GenBank/DDBJ whole genome shotgun (WGS) entry which is preliminary data.</text>
</comment>
<dbReference type="EMBL" id="AZGD01000100">
    <property type="protein sequence ID" value="KRM17866.1"/>
    <property type="molecule type" value="Genomic_DNA"/>
</dbReference>
<dbReference type="SMART" id="SM00062">
    <property type="entry name" value="PBPb"/>
    <property type="match status" value="1"/>
</dbReference>
<organism evidence="4 5">
    <name type="scientific">Ligilactobacillus hayakitensis DSM 18933 = JCM 14209</name>
    <dbReference type="NCBI Taxonomy" id="1423755"/>
    <lineage>
        <taxon>Bacteria</taxon>
        <taxon>Bacillati</taxon>
        <taxon>Bacillota</taxon>
        <taxon>Bacilli</taxon>
        <taxon>Lactobacillales</taxon>
        <taxon>Lactobacillaceae</taxon>
        <taxon>Ligilactobacillus</taxon>
    </lineage>
</organism>
<protein>
    <submittedName>
        <fullName evidence="4">Amino acid ABC transporter substrate-binding protein</fullName>
    </submittedName>
</protein>
<keyword evidence="2" id="KW-0472">Membrane</keyword>
<evidence type="ECO:0000256" key="1">
    <source>
        <dbReference type="ARBA" id="ARBA00022729"/>
    </source>
</evidence>